<dbReference type="PANTHER" id="PTHR47518">
    <property type="entry name" value="SERPENTINE RECEPTOR CLASS EPSILON-13-RELATED"/>
    <property type="match status" value="1"/>
</dbReference>
<keyword evidence="3" id="KW-1185">Reference proteome</keyword>
<proteinExistence type="inferred from homology"/>
<comment type="similarity">
    <text evidence="1">Belongs to the nematode receptor-like protein sre family.</text>
</comment>
<dbReference type="InterPro" id="IPR004151">
    <property type="entry name" value="7TM_GPCR_serpentine_rcpt_Sre"/>
</dbReference>
<evidence type="ECO:0000256" key="1">
    <source>
        <dbReference type="ARBA" id="ARBA00006803"/>
    </source>
</evidence>
<evidence type="ECO:0000313" key="4">
    <source>
        <dbReference type="WBParaSite" id="ACRNAN_scaffold6501.g7530.t1"/>
    </source>
</evidence>
<name>A0A914E905_9BILA</name>
<evidence type="ECO:0000313" key="3">
    <source>
        <dbReference type="Proteomes" id="UP000887540"/>
    </source>
</evidence>
<sequence length="200" mass="23278">MNGISLTCFTFGLLACNLITWTCLIILYLVNRNAYKNSRAIPLSKKYQITENIRTVWVLIVFVVITAIRNTINITILLVYGFYLRPKNLWYETIILDHVMHLTIAIYVLLYPLPLIFSHKDLKKIFKENILKIKNEDVIHVNTVGSNVLGDQIIMNFDGDGYFRDLEHQWEVARGQQRQLRPNWLTTTTSNRVGNSNEAY</sequence>
<organism evidence="3 4">
    <name type="scientific">Acrobeloides nanus</name>
    <dbReference type="NCBI Taxonomy" id="290746"/>
    <lineage>
        <taxon>Eukaryota</taxon>
        <taxon>Metazoa</taxon>
        <taxon>Ecdysozoa</taxon>
        <taxon>Nematoda</taxon>
        <taxon>Chromadorea</taxon>
        <taxon>Rhabditida</taxon>
        <taxon>Tylenchina</taxon>
        <taxon>Cephalobomorpha</taxon>
        <taxon>Cephaloboidea</taxon>
        <taxon>Cephalobidae</taxon>
        <taxon>Acrobeloides</taxon>
    </lineage>
</organism>
<feature type="transmembrane region" description="Helical" evidence="2">
    <location>
        <begin position="6"/>
        <end position="30"/>
    </location>
</feature>
<dbReference type="Proteomes" id="UP000887540">
    <property type="component" value="Unplaced"/>
</dbReference>
<feature type="transmembrane region" description="Helical" evidence="2">
    <location>
        <begin position="56"/>
        <end position="83"/>
    </location>
</feature>
<keyword evidence="2" id="KW-0812">Transmembrane</keyword>
<dbReference type="GO" id="GO:0007606">
    <property type="term" value="P:sensory perception of chemical stimulus"/>
    <property type="evidence" value="ECO:0007669"/>
    <property type="project" value="InterPro"/>
</dbReference>
<reference evidence="4" key="1">
    <citation type="submission" date="2022-11" db="UniProtKB">
        <authorList>
            <consortium name="WormBaseParasite"/>
        </authorList>
    </citation>
    <scope>IDENTIFICATION</scope>
</reference>
<accession>A0A914E905</accession>
<feature type="transmembrane region" description="Helical" evidence="2">
    <location>
        <begin position="95"/>
        <end position="117"/>
    </location>
</feature>
<protein>
    <submittedName>
        <fullName evidence="4">Uncharacterized protein</fullName>
    </submittedName>
</protein>
<dbReference type="GO" id="GO:0016020">
    <property type="term" value="C:membrane"/>
    <property type="evidence" value="ECO:0007669"/>
    <property type="project" value="InterPro"/>
</dbReference>
<dbReference type="InterPro" id="IPR052854">
    <property type="entry name" value="Serpentine_rcpt_epsilon"/>
</dbReference>
<keyword evidence="2" id="KW-0472">Membrane</keyword>
<dbReference type="PANTHER" id="PTHR47518:SF9">
    <property type="entry name" value="SERPENTINE RECEPTOR, CLASS T"/>
    <property type="match status" value="1"/>
</dbReference>
<dbReference type="AlphaFoldDB" id="A0A914E905"/>
<keyword evidence="2" id="KW-1133">Transmembrane helix</keyword>
<evidence type="ECO:0000256" key="2">
    <source>
        <dbReference type="SAM" id="Phobius"/>
    </source>
</evidence>
<dbReference type="WBParaSite" id="ACRNAN_scaffold6501.g7530.t1">
    <property type="protein sequence ID" value="ACRNAN_scaffold6501.g7530.t1"/>
    <property type="gene ID" value="ACRNAN_scaffold6501.g7530"/>
</dbReference>
<dbReference type="Pfam" id="PF03125">
    <property type="entry name" value="Sre"/>
    <property type="match status" value="1"/>
</dbReference>